<accession>A0A2S8B1M8</accession>
<dbReference type="RefSeq" id="WP_105999691.1">
    <property type="nucleotide sequence ID" value="NZ_CM009578.1"/>
</dbReference>
<dbReference type="GO" id="GO:0003700">
    <property type="term" value="F:DNA-binding transcription factor activity"/>
    <property type="evidence" value="ECO:0007669"/>
    <property type="project" value="TreeGrafter"/>
</dbReference>
<dbReference type="AlphaFoldDB" id="A0A2S8B1M8"/>
<feature type="domain" description="HTH tetR-type" evidence="4">
    <location>
        <begin position="23"/>
        <end position="83"/>
    </location>
</feature>
<sequence>MSSDQAPLSSPPQKLGRRAQKVQDRKDHILVTSARLFRERGYHAVSMDEIGAASGMSGPAMYKYFKDKAAILIAIVEYGTKIAKEAIASIDTAGLSDLDILGEHVRCYIDFTGEARDAMVVTVREVSNIPEWYRPGFLDDQRGFREGEVNLLMRIRLDLSRSEARYICTNVFQGLISSSAYLYPADSESRRKRLSAMATAALLA</sequence>
<dbReference type="Pfam" id="PF00440">
    <property type="entry name" value="TetR_N"/>
    <property type="match status" value="1"/>
</dbReference>
<dbReference type="PANTHER" id="PTHR30055">
    <property type="entry name" value="HTH-TYPE TRANSCRIPTIONAL REGULATOR RUTR"/>
    <property type="match status" value="1"/>
</dbReference>
<dbReference type="GO" id="GO:0000976">
    <property type="term" value="F:transcription cis-regulatory region binding"/>
    <property type="evidence" value="ECO:0007669"/>
    <property type="project" value="TreeGrafter"/>
</dbReference>
<dbReference type="PROSITE" id="PS50977">
    <property type="entry name" value="HTH_TETR_2"/>
    <property type="match status" value="1"/>
</dbReference>
<keyword evidence="1 2" id="KW-0238">DNA-binding</keyword>
<feature type="DNA-binding region" description="H-T-H motif" evidence="2">
    <location>
        <begin position="46"/>
        <end position="65"/>
    </location>
</feature>
<keyword evidence="6" id="KW-1185">Reference proteome</keyword>
<dbReference type="PANTHER" id="PTHR30055:SF237">
    <property type="entry name" value="TRANSCRIPTIONAL REPRESSOR MCE3R"/>
    <property type="match status" value="1"/>
</dbReference>
<evidence type="ECO:0000256" key="2">
    <source>
        <dbReference type="PROSITE-ProRule" id="PRU00335"/>
    </source>
</evidence>
<dbReference type="PRINTS" id="PR00455">
    <property type="entry name" value="HTHTETR"/>
</dbReference>
<feature type="compositionally biased region" description="Polar residues" evidence="3">
    <location>
        <begin position="1"/>
        <end position="12"/>
    </location>
</feature>
<dbReference type="InterPro" id="IPR050109">
    <property type="entry name" value="HTH-type_TetR-like_transc_reg"/>
</dbReference>
<name>A0A2S8B1M8_9SPHN</name>
<dbReference type="EMBL" id="PHFW01000003">
    <property type="protein sequence ID" value="PQM26314.1"/>
    <property type="molecule type" value="Genomic_DNA"/>
</dbReference>
<dbReference type="Gene3D" id="1.10.357.10">
    <property type="entry name" value="Tetracycline Repressor, domain 2"/>
    <property type="match status" value="1"/>
</dbReference>
<reference evidence="6" key="1">
    <citation type="submission" date="2017-11" db="EMBL/GenBank/DDBJ databases">
        <title>The complete genome sequence of Sphingopyxis pomeranensis sp. nov. strain WS5A3p.</title>
        <authorList>
            <person name="Kaminski M.A."/>
        </authorList>
    </citation>
    <scope>NUCLEOTIDE SEQUENCE [LARGE SCALE GENOMIC DNA]</scope>
    <source>
        <strain evidence="6">WS5A3p</strain>
    </source>
</reference>
<dbReference type="Proteomes" id="UP000238954">
    <property type="component" value="Chromosome"/>
</dbReference>
<dbReference type="Gene3D" id="1.10.10.60">
    <property type="entry name" value="Homeodomain-like"/>
    <property type="match status" value="1"/>
</dbReference>
<evidence type="ECO:0000256" key="1">
    <source>
        <dbReference type="ARBA" id="ARBA00023125"/>
    </source>
</evidence>
<evidence type="ECO:0000313" key="5">
    <source>
        <dbReference type="EMBL" id="PQM26314.1"/>
    </source>
</evidence>
<dbReference type="InterPro" id="IPR009057">
    <property type="entry name" value="Homeodomain-like_sf"/>
</dbReference>
<feature type="region of interest" description="Disordered" evidence="3">
    <location>
        <begin position="1"/>
        <end position="24"/>
    </location>
</feature>
<comment type="caution">
    <text evidence="5">The sequence shown here is derived from an EMBL/GenBank/DDBJ whole genome shotgun (WGS) entry which is preliminary data.</text>
</comment>
<evidence type="ECO:0000256" key="3">
    <source>
        <dbReference type="SAM" id="MobiDB-lite"/>
    </source>
</evidence>
<dbReference type="SUPFAM" id="SSF46689">
    <property type="entry name" value="Homeodomain-like"/>
    <property type="match status" value="1"/>
</dbReference>
<dbReference type="OrthoDB" id="9779746at2"/>
<gene>
    <name evidence="5" type="ORF">CVO77_14740</name>
</gene>
<evidence type="ECO:0000313" key="6">
    <source>
        <dbReference type="Proteomes" id="UP000238954"/>
    </source>
</evidence>
<dbReference type="InterPro" id="IPR001647">
    <property type="entry name" value="HTH_TetR"/>
</dbReference>
<protein>
    <recommendedName>
        <fullName evidence="4">HTH tetR-type domain-containing protein</fullName>
    </recommendedName>
</protein>
<organism evidence="5 6">
    <name type="scientific">Sphingopyxis lindanitolerans</name>
    <dbReference type="NCBI Taxonomy" id="2054227"/>
    <lineage>
        <taxon>Bacteria</taxon>
        <taxon>Pseudomonadati</taxon>
        <taxon>Pseudomonadota</taxon>
        <taxon>Alphaproteobacteria</taxon>
        <taxon>Sphingomonadales</taxon>
        <taxon>Sphingomonadaceae</taxon>
        <taxon>Sphingopyxis</taxon>
    </lineage>
</organism>
<evidence type="ECO:0000259" key="4">
    <source>
        <dbReference type="PROSITE" id="PS50977"/>
    </source>
</evidence>
<proteinExistence type="predicted"/>